<dbReference type="EMBL" id="ATHO01000054">
    <property type="protein sequence ID" value="EQB09236.1"/>
    <property type="molecule type" value="Genomic_DNA"/>
</dbReference>
<dbReference type="Proteomes" id="UP000015525">
    <property type="component" value="Unassembled WGS sequence"/>
</dbReference>
<dbReference type="AlphaFoldDB" id="T0GZ40"/>
<keyword evidence="4" id="KW-1185">Reference proteome</keyword>
<dbReference type="InterPro" id="IPR009875">
    <property type="entry name" value="PilZ_domain"/>
</dbReference>
<evidence type="ECO:0000256" key="1">
    <source>
        <dbReference type="SAM" id="MobiDB-lite"/>
    </source>
</evidence>
<dbReference type="RefSeq" id="WP_021237542.1">
    <property type="nucleotide sequence ID" value="NZ_ATHO01000054.1"/>
</dbReference>
<comment type="caution">
    <text evidence="3">The sequence shown here is derived from an EMBL/GenBank/DDBJ whole genome shotgun (WGS) entry which is preliminary data.</text>
</comment>
<feature type="domain" description="PilZ" evidence="2">
    <location>
        <begin position="14"/>
        <end position="100"/>
    </location>
</feature>
<evidence type="ECO:0000259" key="2">
    <source>
        <dbReference type="Pfam" id="PF07238"/>
    </source>
</evidence>
<gene>
    <name evidence="3" type="ORF">L288_06235</name>
</gene>
<dbReference type="Gene3D" id="2.40.10.220">
    <property type="entry name" value="predicted glycosyltransferase like domains"/>
    <property type="match status" value="1"/>
</dbReference>
<organism evidence="3 4">
    <name type="scientific">Sphingobium quisquiliarum P25</name>
    <dbReference type="NCBI Taxonomy" id="1329909"/>
    <lineage>
        <taxon>Bacteria</taxon>
        <taxon>Pseudomonadati</taxon>
        <taxon>Pseudomonadota</taxon>
        <taxon>Alphaproteobacteria</taxon>
        <taxon>Sphingomonadales</taxon>
        <taxon>Sphingomonadaceae</taxon>
        <taxon>Sphingobium</taxon>
    </lineage>
</organism>
<dbReference type="PATRIC" id="fig|1329909.3.peg.1201"/>
<sequence length="103" mass="11231">MTDQGGSQITGAPQRRNAPRHKLFEPVTLHLSGIETRAHFLDLSSSGALVHSDAPPPPGAYVGVHAPSLETSGRVRWVNGKRFGIQFSQLLTVEVINKLIRPR</sequence>
<protein>
    <recommendedName>
        <fullName evidence="2">PilZ domain-containing protein</fullName>
    </recommendedName>
</protein>
<feature type="region of interest" description="Disordered" evidence="1">
    <location>
        <begin position="1"/>
        <end position="21"/>
    </location>
</feature>
<accession>T0GZ40</accession>
<dbReference type="GO" id="GO:0035438">
    <property type="term" value="F:cyclic-di-GMP binding"/>
    <property type="evidence" value="ECO:0007669"/>
    <property type="project" value="InterPro"/>
</dbReference>
<evidence type="ECO:0000313" key="4">
    <source>
        <dbReference type="Proteomes" id="UP000015525"/>
    </source>
</evidence>
<dbReference type="Pfam" id="PF07238">
    <property type="entry name" value="PilZ"/>
    <property type="match status" value="1"/>
</dbReference>
<reference evidence="3 4" key="1">
    <citation type="journal article" date="2013" name="Genome Announc.">
        <title>Draft Genome Sequence of Sphingobium quisquiliarum Strain P25T, a Novel Hexachlorocyclohexane (HCH)-Degrading Bacterium Isolated from an HCH Dumpsite.</title>
        <authorList>
            <person name="Kumar Singh A."/>
            <person name="Sangwan N."/>
            <person name="Sharma A."/>
            <person name="Gupta V."/>
            <person name="Khurana J.P."/>
            <person name="Lal R."/>
        </authorList>
    </citation>
    <scope>NUCLEOTIDE SEQUENCE [LARGE SCALE GENOMIC DNA]</scope>
    <source>
        <strain evidence="3 4">P25</strain>
    </source>
</reference>
<evidence type="ECO:0000313" key="3">
    <source>
        <dbReference type="EMBL" id="EQB09236.1"/>
    </source>
</evidence>
<feature type="compositionally biased region" description="Polar residues" evidence="1">
    <location>
        <begin position="1"/>
        <end position="11"/>
    </location>
</feature>
<proteinExistence type="predicted"/>
<dbReference type="SUPFAM" id="SSF141371">
    <property type="entry name" value="PilZ domain-like"/>
    <property type="match status" value="1"/>
</dbReference>
<name>T0GZ40_9SPHN</name>